<dbReference type="PANTHER" id="PTHR22762">
    <property type="entry name" value="ALPHA-GLUCOSIDASE"/>
    <property type="match status" value="1"/>
</dbReference>
<dbReference type="Pfam" id="PF00088">
    <property type="entry name" value="Trefoil"/>
    <property type="match status" value="1"/>
</dbReference>
<dbReference type="Pfam" id="PF01055">
    <property type="entry name" value="Glyco_hydro_31_2nd"/>
    <property type="match status" value="1"/>
</dbReference>
<dbReference type="SUPFAM" id="SSF74650">
    <property type="entry name" value="Galactose mutarotase-like"/>
    <property type="match status" value="1"/>
</dbReference>
<organism evidence="10 11">
    <name type="scientific">Saccoglossus kowalevskii</name>
    <name type="common">Acorn worm</name>
    <dbReference type="NCBI Taxonomy" id="10224"/>
    <lineage>
        <taxon>Eukaryota</taxon>
        <taxon>Metazoa</taxon>
        <taxon>Hemichordata</taxon>
        <taxon>Enteropneusta</taxon>
        <taxon>Harrimaniidae</taxon>
        <taxon>Saccoglossus</taxon>
    </lineage>
</organism>
<dbReference type="InterPro" id="IPR011013">
    <property type="entry name" value="Gal_mutarotase_sf_dom"/>
</dbReference>
<dbReference type="Gene3D" id="2.60.40.1760">
    <property type="entry name" value="glycosyl hydrolase (family 31)"/>
    <property type="match status" value="2"/>
</dbReference>
<dbReference type="InterPro" id="IPR030459">
    <property type="entry name" value="Glyco_hydro_31_CS"/>
</dbReference>
<dbReference type="Gene3D" id="4.10.110.10">
    <property type="entry name" value="Spasmolytic Protein, domain 1"/>
    <property type="match status" value="1"/>
</dbReference>
<dbReference type="CDD" id="cd00111">
    <property type="entry name" value="Trefoil"/>
    <property type="match status" value="1"/>
</dbReference>
<keyword evidence="6 8" id="KW-0326">Glycosidase</keyword>
<name>A0ABM0MBF9_SACKO</name>
<evidence type="ECO:0000256" key="8">
    <source>
        <dbReference type="RuleBase" id="RU361185"/>
    </source>
</evidence>
<dbReference type="InterPro" id="IPR000322">
    <property type="entry name" value="Glyco_hydro_31_TIM"/>
</dbReference>
<dbReference type="InterPro" id="IPR044913">
    <property type="entry name" value="P_trefoil_dom_sf"/>
</dbReference>
<accession>A0ABM0MBF9</accession>
<evidence type="ECO:0000256" key="4">
    <source>
        <dbReference type="ARBA" id="ARBA00023136"/>
    </source>
</evidence>
<evidence type="ECO:0000256" key="5">
    <source>
        <dbReference type="ARBA" id="ARBA00023157"/>
    </source>
</evidence>
<proteinExistence type="inferred from homology"/>
<comment type="caution">
    <text evidence="7">Lacks conserved residue(s) required for the propagation of feature annotation.</text>
</comment>
<dbReference type="InterPro" id="IPR013780">
    <property type="entry name" value="Glyco_hydro_b"/>
</dbReference>
<dbReference type="PROSITE" id="PS00025">
    <property type="entry name" value="P_TREFOIL_1"/>
    <property type="match status" value="1"/>
</dbReference>
<dbReference type="PROSITE" id="PS51448">
    <property type="entry name" value="P_TREFOIL_2"/>
    <property type="match status" value="1"/>
</dbReference>
<reference evidence="11" key="1">
    <citation type="submission" date="2025-08" db="UniProtKB">
        <authorList>
            <consortium name="RefSeq"/>
        </authorList>
    </citation>
    <scope>IDENTIFICATION</scope>
    <source>
        <tissue evidence="11">Testes</tissue>
    </source>
</reference>
<evidence type="ECO:0000259" key="9">
    <source>
        <dbReference type="PROSITE" id="PS51448"/>
    </source>
</evidence>
<comment type="subcellular location">
    <subcellularLocation>
        <location evidence="1">Endomembrane system</location>
    </subcellularLocation>
</comment>
<dbReference type="GeneID" id="100366661"/>
<dbReference type="SUPFAM" id="SSF51011">
    <property type="entry name" value="Glycosyl hydrolase domain"/>
    <property type="match status" value="1"/>
</dbReference>
<dbReference type="PROSITE" id="PS00707">
    <property type="entry name" value="GLYCOSYL_HYDROL_F31_2"/>
    <property type="match status" value="1"/>
</dbReference>
<evidence type="ECO:0000256" key="6">
    <source>
        <dbReference type="ARBA" id="ARBA00023295"/>
    </source>
</evidence>
<dbReference type="InterPro" id="IPR048395">
    <property type="entry name" value="Glyco_hydro_31_C"/>
</dbReference>
<dbReference type="CDD" id="cd14752">
    <property type="entry name" value="GH31_N"/>
    <property type="match status" value="1"/>
</dbReference>
<keyword evidence="10" id="KW-1185">Reference proteome</keyword>
<dbReference type="PANTHER" id="PTHR22762:SF131">
    <property type="entry name" value="GLYCOSIDE HYDROLASE FAMILY 31 N-TERMINAL DOMAIN-CONTAINING PROTEIN"/>
    <property type="match status" value="1"/>
</dbReference>
<dbReference type="Gene3D" id="3.20.20.80">
    <property type="entry name" value="Glycosidases"/>
    <property type="match status" value="1"/>
</dbReference>
<protein>
    <submittedName>
        <fullName evidence="11">Lysosomal alpha-glucosidase-like</fullName>
    </submittedName>
</protein>
<evidence type="ECO:0000256" key="2">
    <source>
        <dbReference type="ARBA" id="ARBA00007806"/>
    </source>
</evidence>
<dbReference type="Gene3D" id="2.60.40.1180">
    <property type="entry name" value="Golgi alpha-mannosidase II"/>
    <property type="match status" value="2"/>
</dbReference>
<evidence type="ECO:0000256" key="1">
    <source>
        <dbReference type="ARBA" id="ARBA00004308"/>
    </source>
</evidence>
<gene>
    <name evidence="11" type="primary">LOC100366661</name>
</gene>
<dbReference type="SUPFAM" id="SSF51445">
    <property type="entry name" value="(Trans)glycosidases"/>
    <property type="match status" value="1"/>
</dbReference>
<dbReference type="InterPro" id="IPR017853">
    <property type="entry name" value="GH"/>
</dbReference>
<evidence type="ECO:0000256" key="7">
    <source>
        <dbReference type="PROSITE-ProRule" id="PRU00779"/>
    </source>
</evidence>
<feature type="domain" description="P-type" evidence="9">
    <location>
        <begin position="47"/>
        <end position="109"/>
    </location>
</feature>
<dbReference type="RefSeq" id="XP_006817350.1">
    <property type="nucleotide sequence ID" value="XM_006817287.1"/>
</dbReference>
<dbReference type="SMART" id="SM00018">
    <property type="entry name" value="PD"/>
    <property type="match status" value="1"/>
</dbReference>
<evidence type="ECO:0000313" key="10">
    <source>
        <dbReference type="Proteomes" id="UP000694865"/>
    </source>
</evidence>
<evidence type="ECO:0000313" key="11">
    <source>
        <dbReference type="RefSeq" id="XP_006817350.1"/>
    </source>
</evidence>
<dbReference type="CDD" id="cd06602">
    <property type="entry name" value="GH31_MGAM_SI_GAA"/>
    <property type="match status" value="1"/>
</dbReference>
<keyword evidence="5" id="KW-1015">Disulfide bond</keyword>
<sequence length="870" mass="98562">AVFWECSSSVFSMKSSHSCYIIATIVRMSRCLALVVFLLVAGRAHTQQCNVDDNVRFDCFPEDGVTQSKCEARGCCWRLPKSSGNHTTPPRRGGRLLPTQDVPYCFYPSDYPTYSLSNLKETDYGYTGDLRRSTHSYYPKDIMQLKLDVYFETNTRLHFKIYDANSQRYEVPIETPKVTKKVPRPNYEVDFVHEPFSLRVARFDSGQGMNETLFNTNITRSFMFTDQFIQISSILPTSYIYGLGEHRAGFLHSLNWTRLTMWARDIPPVYVFLGPSPDQVIQQYTEVIGRPFMPPYWSLGFHLCRWGYGSSDKTQQVVEKMRKAGIPQDGQWNDIDYMDKHLDWTYDKTNFSGLSDVVKDLHDHGQHYVNIIDPGISNQQPKGSYAPYDDGLSIGAFITFANGSLVKGQVWPGETVYPDFTNPVTKVWWTAEAKAYHDKINYDGLWIDMNEPSNFVDGSILGCPDNSYEHPPYTPDVLGDKLSAFTVCVSAKQYWSTHYNVHNLYGMSEMIASHDALANIRGKRPLVISRSTFPSSGKYGGHWLGDNNSLWKDMWYSIPGILNFNLFGIPLVGADICGFGGTTTEELCQRWQQLGAFYPFSRNHNTLGSKDQDPTSFSPAMQKSTRDILLIRYSLLPYLYTLFHKGHVTGSTIVRPLFFEFSMDQEAFTIDRQFLWGSSLLISPVLEENATSVNAYFPADTWYDFYTGTRVTSQPSKGKMITLDAPLDKLNLHVRGGRILPTQDPNTTTTASRNNKYGLIVAMSMGSVANGELFWDDGDTLSTYENGKYIFMKFSAVDNKITSTVIKNGYPYADKMELGSTRVFGVAKQPTSVSANGKAATFTYDSKTQMLTVSDMSLPMKVPINITWKY</sequence>
<comment type="similarity">
    <text evidence="2 8">Belongs to the glycosyl hydrolase 31 family.</text>
</comment>
<keyword evidence="4" id="KW-0472">Membrane</keyword>
<dbReference type="Proteomes" id="UP000694865">
    <property type="component" value="Unplaced"/>
</dbReference>
<keyword evidence="3 8" id="KW-0378">Hydrolase</keyword>
<dbReference type="InterPro" id="IPR000519">
    <property type="entry name" value="P_trefoil_dom"/>
</dbReference>
<feature type="non-terminal residue" evidence="11">
    <location>
        <position position="1"/>
    </location>
</feature>
<dbReference type="Pfam" id="PF21365">
    <property type="entry name" value="Glyco_hydro_31_3rd"/>
    <property type="match status" value="1"/>
</dbReference>
<dbReference type="PROSITE" id="PS00129">
    <property type="entry name" value="GLYCOSYL_HYDROL_F31_1"/>
    <property type="match status" value="1"/>
</dbReference>
<evidence type="ECO:0000256" key="3">
    <source>
        <dbReference type="ARBA" id="ARBA00022801"/>
    </source>
</evidence>
<dbReference type="InterPro" id="IPR030458">
    <property type="entry name" value="Glyco_hydro_31_AS"/>
</dbReference>
<dbReference type="InterPro" id="IPR017957">
    <property type="entry name" value="P_trefoil_CS"/>
</dbReference>